<accession>A0A0P1I3B4</accession>
<dbReference type="Proteomes" id="UP000051870">
    <property type="component" value="Unassembled WGS sequence"/>
</dbReference>
<keyword evidence="1" id="KW-0521">NADP</keyword>
<dbReference type="PANTHER" id="PTHR44154">
    <property type="entry name" value="QUINONE OXIDOREDUCTASE"/>
    <property type="match status" value="1"/>
</dbReference>
<evidence type="ECO:0000313" key="3">
    <source>
        <dbReference type="EMBL" id="CUJ87367.1"/>
    </source>
</evidence>
<evidence type="ECO:0000259" key="2">
    <source>
        <dbReference type="SMART" id="SM00829"/>
    </source>
</evidence>
<dbReference type="GO" id="GO:0004022">
    <property type="term" value="F:alcohol dehydrogenase (NAD+) activity"/>
    <property type="evidence" value="ECO:0007669"/>
    <property type="project" value="UniProtKB-EC"/>
</dbReference>
<gene>
    <name evidence="3" type="ORF">PH7735_00754</name>
</gene>
<name>A0A0P1I3B4_9RHOB</name>
<proteinExistence type="predicted"/>
<keyword evidence="3" id="KW-0560">Oxidoreductase</keyword>
<evidence type="ECO:0000256" key="1">
    <source>
        <dbReference type="ARBA" id="ARBA00022857"/>
    </source>
</evidence>
<dbReference type="Gene3D" id="3.90.180.10">
    <property type="entry name" value="Medium-chain alcohol dehydrogenases, catalytic domain"/>
    <property type="match status" value="1"/>
</dbReference>
<feature type="domain" description="Enoyl reductase (ER)" evidence="2">
    <location>
        <begin position="11"/>
        <end position="326"/>
    </location>
</feature>
<sequence>MKAVVYQEFGAASDVLRLDDMESPVAGPGEVLVRVAFSGVNPSDVKARSGTRPGVTKPAFPMIIPHSDGSGIIEAVGEGVDPSRVGEQVWIWNGQWQRASGTCSEYIALPASQAVALPDGVSLESGAVLGIPGLTAAHCVFGGGAVTGKTVLISGGAGTVGYLAVQLAKWGGAKVIATGSPRDFDRMTAAGADHVVDYRSETLAADILAANGGACLDMAVEVEFGVNVGLLAEVMAENARVAIYGSAKNMAPEIPFGPLLFKALTLDIVLIYILPEAPRAEAINQLHAALTDGALDLPIAHVFSPQEAAQAHEAVEAGGRAGAVLVGF</sequence>
<dbReference type="CDD" id="cd08253">
    <property type="entry name" value="zeta_crystallin"/>
    <property type="match status" value="1"/>
</dbReference>
<organism evidence="3 4">
    <name type="scientific">Shimia thalassica</name>
    <dbReference type="NCBI Taxonomy" id="1715693"/>
    <lineage>
        <taxon>Bacteria</taxon>
        <taxon>Pseudomonadati</taxon>
        <taxon>Pseudomonadota</taxon>
        <taxon>Alphaproteobacteria</taxon>
        <taxon>Rhodobacterales</taxon>
        <taxon>Roseobacteraceae</taxon>
    </lineage>
</organism>
<dbReference type="GeneID" id="83879829"/>
<dbReference type="InterPro" id="IPR011032">
    <property type="entry name" value="GroES-like_sf"/>
</dbReference>
<keyword evidence="4" id="KW-1185">Reference proteome</keyword>
<dbReference type="SUPFAM" id="SSF50129">
    <property type="entry name" value="GroES-like"/>
    <property type="match status" value="1"/>
</dbReference>
<dbReference type="SUPFAM" id="SSF51735">
    <property type="entry name" value="NAD(P)-binding Rossmann-fold domains"/>
    <property type="match status" value="1"/>
</dbReference>
<dbReference type="AlphaFoldDB" id="A0A0P1I3B4"/>
<dbReference type="InterPro" id="IPR020843">
    <property type="entry name" value="ER"/>
</dbReference>
<dbReference type="PANTHER" id="PTHR44154:SF1">
    <property type="entry name" value="QUINONE OXIDOREDUCTASE"/>
    <property type="match status" value="1"/>
</dbReference>
<dbReference type="Gene3D" id="3.40.50.720">
    <property type="entry name" value="NAD(P)-binding Rossmann-like Domain"/>
    <property type="match status" value="1"/>
</dbReference>
<dbReference type="InterPro" id="IPR036291">
    <property type="entry name" value="NAD(P)-bd_dom_sf"/>
</dbReference>
<dbReference type="InterPro" id="IPR013154">
    <property type="entry name" value="ADH-like_N"/>
</dbReference>
<evidence type="ECO:0000313" key="4">
    <source>
        <dbReference type="Proteomes" id="UP000051870"/>
    </source>
</evidence>
<dbReference type="InterPro" id="IPR013149">
    <property type="entry name" value="ADH-like_C"/>
</dbReference>
<dbReference type="Pfam" id="PF00107">
    <property type="entry name" value="ADH_zinc_N"/>
    <property type="match status" value="1"/>
</dbReference>
<reference evidence="4" key="1">
    <citation type="submission" date="2015-09" db="EMBL/GenBank/DDBJ databases">
        <authorList>
            <person name="Rodrigo-Torres Lidia"/>
            <person name="Arahal R.David."/>
        </authorList>
    </citation>
    <scope>NUCLEOTIDE SEQUENCE [LARGE SCALE GENOMIC DNA]</scope>
    <source>
        <strain evidence="4">CECT 7735</strain>
    </source>
</reference>
<dbReference type="InterPro" id="IPR051603">
    <property type="entry name" value="Zinc-ADH_QOR/CCCR"/>
</dbReference>
<protein>
    <submittedName>
        <fullName evidence="3">Alcohol dehydrogenase</fullName>
        <ecNumber evidence="3">1.1.1.1</ecNumber>
    </submittedName>
</protein>
<dbReference type="Pfam" id="PF08240">
    <property type="entry name" value="ADH_N"/>
    <property type="match status" value="1"/>
</dbReference>
<dbReference type="EMBL" id="CYTW01000001">
    <property type="protein sequence ID" value="CUJ87367.1"/>
    <property type="molecule type" value="Genomic_DNA"/>
</dbReference>
<dbReference type="EC" id="1.1.1.1" evidence="3"/>
<dbReference type="RefSeq" id="WP_058309951.1">
    <property type="nucleotide sequence ID" value="NZ_CYTW01000001.1"/>
</dbReference>
<dbReference type="STRING" id="1715693.PH7735_00754"/>
<dbReference type="SMART" id="SM00829">
    <property type="entry name" value="PKS_ER"/>
    <property type="match status" value="1"/>
</dbReference>